<dbReference type="PANTHER" id="PTHR30061:SF50">
    <property type="entry name" value="MALTOSE_MALTODEXTRIN-BINDING PERIPLASMIC PROTEIN"/>
    <property type="match status" value="1"/>
</dbReference>
<dbReference type="GO" id="GO:0055052">
    <property type="term" value="C:ATP-binding cassette (ABC) transporter complex, substrate-binding subunit-containing"/>
    <property type="evidence" value="ECO:0007669"/>
    <property type="project" value="TreeGrafter"/>
</dbReference>
<dbReference type="Proteomes" id="UP000502248">
    <property type="component" value="Chromosome"/>
</dbReference>
<gene>
    <name evidence="6" type="ORF">HH215_14280</name>
</gene>
<proteinExistence type="inferred from homology"/>
<evidence type="ECO:0000313" key="6">
    <source>
        <dbReference type="EMBL" id="QJD84241.1"/>
    </source>
</evidence>
<feature type="signal peptide" evidence="5">
    <location>
        <begin position="1"/>
        <end position="25"/>
    </location>
</feature>
<dbReference type="GO" id="GO:1901982">
    <property type="term" value="F:maltose binding"/>
    <property type="evidence" value="ECO:0007669"/>
    <property type="project" value="TreeGrafter"/>
</dbReference>
<dbReference type="KEGG" id="cheb:HH215_14280"/>
<evidence type="ECO:0000313" key="7">
    <source>
        <dbReference type="Proteomes" id="UP000502248"/>
    </source>
</evidence>
<name>A0A7Z2VJP4_9BACL</name>
<dbReference type="RefSeq" id="WP_169280525.1">
    <property type="nucleotide sequence ID" value="NZ_CP051680.1"/>
</dbReference>
<comment type="similarity">
    <text evidence="1">Belongs to the bacterial solute-binding protein 1 family.</text>
</comment>
<dbReference type="GO" id="GO:0015768">
    <property type="term" value="P:maltose transport"/>
    <property type="evidence" value="ECO:0007669"/>
    <property type="project" value="TreeGrafter"/>
</dbReference>
<evidence type="ECO:0000256" key="1">
    <source>
        <dbReference type="ARBA" id="ARBA00008520"/>
    </source>
</evidence>
<dbReference type="EMBL" id="CP051680">
    <property type="protein sequence ID" value="QJD84241.1"/>
    <property type="molecule type" value="Genomic_DNA"/>
</dbReference>
<evidence type="ECO:0000256" key="3">
    <source>
        <dbReference type="ARBA" id="ARBA00022729"/>
    </source>
</evidence>
<dbReference type="AlphaFoldDB" id="A0A7Z2VJP4"/>
<dbReference type="CDD" id="cd13585">
    <property type="entry name" value="PBP2_TMBP_like"/>
    <property type="match status" value="1"/>
</dbReference>
<dbReference type="Pfam" id="PF01547">
    <property type="entry name" value="SBP_bac_1"/>
    <property type="match status" value="1"/>
</dbReference>
<dbReference type="InterPro" id="IPR006059">
    <property type="entry name" value="SBP"/>
</dbReference>
<keyword evidence="3 5" id="KW-0732">Signal</keyword>
<organism evidence="6 7">
    <name type="scientific">Cohnella herbarum</name>
    <dbReference type="NCBI Taxonomy" id="2728023"/>
    <lineage>
        <taxon>Bacteria</taxon>
        <taxon>Bacillati</taxon>
        <taxon>Bacillota</taxon>
        <taxon>Bacilli</taxon>
        <taxon>Bacillales</taxon>
        <taxon>Paenibacillaceae</taxon>
        <taxon>Cohnella</taxon>
    </lineage>
</organism>
<evidence type="ECO:0000256" key="5">
    <source>
        <dbReference type="SAM" id="SignalP"/>
    </source>
</evidence>
<dbReference type="Gene3D" id="3.40.190.10">
    <property type="entry name" value="Periplasmic binding protein-like II"/>
    <property type="match status" value="1"/>
</dbReference>
<feature type="region of interest" description="Disordered" evidence="4">
    <location>
        <begin position="30"/>
        <end position="53"/>
    </location>
</feature>
<keyword evidence="2" id="KW-0813">Transport</keyword>
<protein>
    <submittedName>
        <fullName evidence="6">Sugar ABC transporter substrate-binding protein</fullName>
    </submittedName>
</protein>
<dbReference type="SUPFAM" id="SSF53850">
    <property type="entry name" value="Periplasmic binding protein-like II"/>
    <property type="match status" value="1"/>
</dbReference>
<dbReference type="PANTHER" id="PTHR30061">
    <property type="entry name" value="MALTOSE-BINDING PERIPLASMIC PROTEIN"/>
    <property type="match status" value="1"/>
</dbReference>
<evidence type="ECO:0000256" key="2">
    <source>
        <dbReference type="ARBA" id="ARBA00022448"/>
    </source>
</evidence>
<accession>A0A7Z2VJP4</accession>
<feature type="chain" id="PRO_5038425956" evidence="5">
    <location>
        <begin position="26"/>
        <end position="441"/>
    </location>
</feature>
<sequence length="441" mass="48541">MKSTKWRSLLLASMSLILLFQIGCGSNNSGNQGSGAQGESPSPTQGDSGGGSKEKVKLKFWDFHTEAEQKFFEDLVKEYNQSQDRVEIEYSTSNQQDYMTTKLPTSFAAGDGPDIYMISPGEFMKFAKSGLMADLTSYFPEGAKEDFLPASLDAVTVDGKIMALPYELELLGLYYNEDMLKSANVEVPKTWDELLAAARKLTTNKVAGLVLPPDKGAYFNFIWYPFLWQQGGNVLSADGTQSTFNTPEVAKALDFYGSFFREKLSPSKLQYGPWEIDNLGTKTAAMQVLGTWAINRAEENFKDVPIKVAPLPLPDGGKASTDAGGWKFAVNSKGKNVEEAAKFVMWVFAGDASRALKWCTEIKFAYSPRKSVVEAGKEIYGKGMRQVFTDEIYASAIPEPTYPSEIVDIIGDAMQYVMFGKMDGAAAAKDADDKIKSYLSK</sequence>
<dbReference type="GO" id="GO:0042956">
    <property type="term" value="P:maltodextrin transmembrane transport"/>
    <property type="evidence" value="ECO:0007669"/>
    <property type="project" value="TreeGrafter"/>
</dbReference>
<evidence type="ECO:0000256" key="4">
    <source>
        <dbReference type="SAM" id="MobiDB-lite"/>
    </source>
</evidence>
<keyword evidence="7" id="KW-1185">Reference proteome</keyword>
<reference evidence="6 7" key="1">
    <citation type="submission" date="2020-04" db="EMBL/GenBank/DDBJ databases">
        <title>Genome sequencing of novel species.</title>
        <authorList>
            <person name="Heo J."/>
            <person name="Kim S.-J."/>
            <person name="Kim J.-S."/>
            <person name="Hong S.-B."/>
            <person name="Kwon S.-W."/>
        </authorList>
    </citation>
    <scope>NUCLEOTIDE SEQUENCE [LARGE SCALE GENOMIC DNA]</scope>
    <source>
        <strain evidence="6 7">MFER-1</strain>
    </source>
</reference>